<evidence type="ECO:0000313" key="4">
    <source>
        <dbReference type="Proteomes" id="UP001299068"/>
    </source>
</evidence>
<gene>
    <name evidence="3" type="ORF">K5V21_10715</name>
</gene>
<dbReference type="EMBL" id="JAIKTU010000008">
    <property type="protein sequence ID" value="MBY0755918.1"/>
    <property type="molecule type" value="Genomic_DNA"/>
</dbReference>
<feature type="transmembrane region" description="Helical" evidence="1">
    <location>
        <begin position="92"/>
        <end position="113"/>
    </location>
</feature>
<keyword evidence="1" id="KW-0472">Membrane</keyword>
<dbReference type="Pfam" id="PF00990">
    <property type="entry name" value="GGDEF"/>
    <property type="match status" value="1"/>
</dbReference>
<keyword evidence="1" id="KW-0812">Transmembrane</keyword>
<keyword evidence="4" id="KW-1185">Reference proteome</keyword>
<evidence type="ECO:0000313" key="3">
    <source>
        <dbReference type="EMBL" id="MBY0755918.1"/>
    </source>
</evidence>
<organism evidence="3 4">
    <name type="scientific">Clostridium sardiniense</name>
    <name type="common">Clostridium absonum</name>
    <dbReference type="NCBI Taxonomy" id="29369"/>
    <lineage>
        <taxon>Bacteria</taxon>
        <taxon>Bacillati</taxon>
        <taxon>Bacillota</taxon>
        <taxon>Clostridia</taxon>
        <taxon>Eubacteriales</taxon>
        <taxon>Clostridiaceae</taxon>
        <taxon>Clostridium</taxon>
    </lineage>
</organism>
<dbReference type="InterPro" id="IPR029787">
    <property type="entry name" value="Nucleotide_cyclase"/>
</dbReference>
<sequence>MSSLDIRKKIDLAVTILIVFFFGIGITFNILKLESSFENYIMFLILVIVMIISYYTNITLSLIVSLVVDFVYMSIKLYFALGGNSRIDISTYFWTIIIIISAILISNISSLIFKMQKEITELRERNNNLVMIDHETGMRNSRAFMNELPIYISMTRRRKDIPITVMVVNIQYSDKIKGFLGEEKYKDVITFAANRISTLLRGEDRKYIINDSTFAYILLSTEEGARVVMKRLKEEIKKIVLDEDSLLGGLNLEIQVGYKTWSEDIKDPIDFLRRAEAEVEYDV</sequence>
<dbReference type="PROSITE" id="PS50887">
    <property type="entry name" value="GGDEF"/>
    <property type="match status" value="1"/>
</dbReference>
<evidence type="ECO:0000256" key="1">
    <source>
        <dbReference type="SAM" id="Phobius"/>
    </source>
</evidence>
<keyword evidence="1" id="KW-1133">Transmembrane helix</keyword>
<feature type="domain" description="GGDEF" evidence="2">
    <location>
        <begin position="161"/>
        <end position="283"/>
    </location>
</feature>
<dbReference type="Gene3D" id="3.30.70.270">
    <property type="match status" value="1"/>
</dbReference>
<protein>
    <submittedName>
        <fullName evidence="3">GGDEF domain-containing protein</fullName>
    </submittedName>
</protein>
<dbReference type="RefSeq" id="WP_221861247.1">
    <property type="nucleotide sequence ID" value="NZ_JAIKTU010000008.1"/>
</dbReference>
<feature type="transmembrane region" description="Helical" evidence="1">
    <location>
        <begin position="12"/>
        <end position="31"/>
    </location>
</feature>
<dbReference type="InterPro" id="IPR000160">
    <property type="entry name" value="GGDEF_dom"/>
</dbReference>
<feature type="transmembrane region" description="Helical" evidence="1">
    <location>
        <begin position="37"/>
        <end position="55"/>
    </location>
</feature>
<accession>A0ABS7KYM3</accession>
<name>A0ABS7KYM3_CLOSR</name>
<reference evidence="3 4" key="1">
    <citation type="journal article" date="2021" name="Cell Host Microbe">
        <title>in vivo commensal control of Clostridioides difficile virulence.</title>
        <authorList>
            <person name="Girinathan B.P."/>
            <person name="Dibenedetto N."/>
            <person name="Worley J.N."/>
            <person name="Peltier J."/>
            <person name="Arrieta-Ortiz M.L."/>
            <person name="Rupa Christinal Immanuel S."/>
            <person name="Lavin R."/>
            <person name="Delaney M.L."/>
            <person name="Cummins C."/>
            <person name="Hoffmann M."/>
            <person name="Luo Y."/>
            <person name="Gonzalez-Escalona N."/>
            <person name="Allard M."/>
            <person name="Onderdonk A.B."/>
            <person name="Gerber G.K."/>
            <person name="Sonenshein A.L."/>
            <person name="Baliga N."/>
            <person name="Dupuy B."/>
            <person name="Bry L."/>
        </authorList>
    </citation>
    <scope>NUCLEOTIDE SEQUENCE [LARGE SCALE GENOMIC DNA]</scope>
    <source>
        <strain evidence="3 4">DSM 599</strain>
    </source>
</reference>
<feature type="transmembrane region" description="Helical" evidence="1">
    <location>
        <begin position="62"/>
        <end position="80"/>
    </location>
</feature>
<dbReference type="SMART" id="SM00267">
    <property type="entry name" value="GGDEF"/>
    <property type="match status" value="1"/>
</dbReference>
<dbReference type="InterPro" id="IPR043128">
    <property type="entry name" value="Rev_trsase/Diguanyl_cyclase"/>
</dbReference>
<dbReference type="SUPFAM" id="SSF55073">
    <property type="entry name" value="Nucleotide cyclase"/>
    <property type="match status" value="1"/>
</dbReference>
<comment type="caution">
    <text evidence="3">The sequence shown here is derived from an EMBL/GenBank/DDBJ whole genome shotgun (WGS) entry which is preliminary data.</text>
</comment>
<proteinExistence type="predicted"/>
<dbReference type="Proteomes" id="UP001299068">
    <property type="component" value="Unassembled WGS sequence"/>
</dbReference>
<evidence type="ECO:0000259" key="2">
    <source>
        <dbReference type="PROSITE" id="PS50887"/>
    </source>
</evidence>